<keyword evidence="11" id="KW-1185">Reference proteome</keyword>
<keyword evidence="4" id="KW-0812">Transmembrane</keyword>
<keyword evidence="8" id="KW-0333">Golgi apparatus</keyword>
<proteinExistence type="inferred from homology"/>
<evidence type="ECO:0000313" key="12">
    <source>
        <dbReference type="RefSeq" id="XP_011047188.1"/>
    </source>
</evidence>
<dbReference type="Proteomes" id="UP000694918">
    <property type="component" value="Unplaced"/>
</dbReference>
<protein>
    <recommendedName>
        <fullName evidence="10">Transmembrane 9 superfamily member</fullName>
    </recommendedName>
</protein>
<dbReference type="PANTHER" id="PTHR10766">
    <property type="entry name" value="TRANSMEMBRANE 9 SUPERFAMILY PROTEIN"/>
    <property type="match status" value="1"/>
</dbReference>
<evidence type="ECO:0000256" key="2">
    <source>
        <dbReference type="ARBA" id="ARBA00004653"/>
    </source>
</evidence>
<comment type="subcellular location">
    <subcellularLocation>
        <location evidence="1">Endosome membrane</location>
        <topology evidence="1">Multi-pass membrane protein</topology>
    </subcellularLocation>
    <subcellularLocation>
        <location evidence="2">Golgi apparatus membrane</location>
        <topology evidence="2">Multi-pass membrane protein</topology>
    </subcellularLocation>
</comment>
<gene>
    <name evidence="12" type="primary">LOC105141617</name>
</gene>
<evidence type="ECO:0000313" key="11">
    <source>
        <dbReference type="Proteomes" id="UP000694918"/>
    </source>
</evidence>
<dbReference type="InterPro" id="IPR004240">
    <property type="entry name" value="EMP70"/>
</dbReference>
<evidence type="ECO:0000256" key="10">
    <source>
        <dbReference type="RuleBase" id="RU363079"/>
    </source>
</evidence>
<keyword evidence="6" id="KW-0967">Endosome</keyword>
<dbReference type="Pfam" id="PF02990">
    <property type="entry name" value="EMP70"/>
    <property type="match status" value="1"/>
</dbReference>
<sequence>MIEELCMWKLFVGDDVFREPDCSKLLCVMVGDGVQIIGMPVVTTGFLALGFMSPASRGIDAADRDDFTVSFPRYCGRLCCSTFPESHRRSSRGRREATALVQFLLLVFQNYSEHTPRVIGRRRRRYSKLRCFDLMAVFGSLCW</sequence>
<dbReference type="AlphaFoldDB" id="A0AAJ6VG62"/>
<dbReference type="GO" id="GO:0072657">
    <property type="term" value="P:protein localization to membrane"/>
    <property type="evidence" value="ECO:0007669"/>
    <property type="project" value="TreeGrafter"/>
</dbReference>
<keyword evidence="5" id="KW-0732">Signal</keyword>
<evidence type="ECO:0000256" key="3">
    <source>
        <dbReference type="ARBA" id="ARBA00005227"/>
    </source>
</evidence>
<evidence type="ECO:0000256" key="6">
    <source>
        <dbReference type="ARBA" id="ARBA00022753"/>
    </source>
</evidence>
<evidence type="ECO:0000256" key="5">
    <source>
        <dbReference type="ARBA" id="ARBA00022729"/>
    </source>
</evidence>
<evidence type="ECO:0000256" key="8">
    <source>
        <dbReference type="ARBA" id="ARBA00023034"/>
    </source>
</evidence>
<keyword evidence="7" id="KW-1133">Transmembrane helix</keyword>
<dbReference type="KEGG" id="peu:105141617"/>
<evidence type="ECO:0000256" key="7">
    <source>
        <dbReference type="ARBA" id="ARBA00022989"/>
    </source>
</evidence>
<dbReference type="RefSeq" id="XP_011047188.1">
    <property type="nucleotide sequence ID" value="XM_011048886.1"/>
</dbReference>
<dbReference type="PANTHER" id="PTHR10766:SF163">
    <property type="entry name" value="TRANSMEMBRANE 9 SUPERFAMILY MEMBER 12"/>
    <property type="match status" value="1"/>
</dbReference>
<dbReference type="GeneID" id="105141617"/>
<organism evidence="11 12">
    <name type="scientific">Populus euphratica</name>
    <name type="common">Euphrates poplar</name>
    <dbReference type="NCBI Taxonomy" id="75702"/>
    <lineage>
        <taxon>Eukaryota</taxon>
        <taxon>Viridiplantae</taxon>
        <taxon>Streptophyta</taxon>
        <taxon>Embryophyta</taxon>
        <taxon>Tracheophyta</taxon>
        <taxon>Spermatophyta</taxon>
        <taxon>Magnoliopsida</taxon>
        <taxon>eudicotyledons</taxon>
        <taxon>Gunneridae</taxon>
        <taxon>Pentapetalae</taxon>
        <taxon>rosids</taxon>
        <taxon>fabids</taxon>
        <taxon>Malpighiales</taxon>
        <taxon>Salicaceae</taxon>
        <taxon>Saliceae</taxon>
        <taxon>Populus</taxon>
    </lineage>
</organism>
<evidence type="ECO:0000256" key="1">
    <source>
        <dbReference type="ARBA" id="ARBA00004337"/>
    </source>
</evidence>
<dbReference type="GO" id="GO:0010008">
    <property type="term" value="C:endosome membrane"/>
    <property type="evidence" value="ECO:0007669"/>
    <property type="project" value="UniProtKB-SubCell"/>
</dbReference>
<evidence type="ECO:0000256" key="4">
    <source>
        <dbReference type="ARBA" id="ARBA00022692"/>
    </source>
</evidence>
<evidence type="ECO:0000256" key="9">
    <source>
        <dbReference type="ARBA" id="ARBA00023136"/>
    </source>
</evidence>
<comment type="similarity">
    <text evidence="3 10">Belongs to the nonaspanin (TM9SF) (TC 9.A.2) family.</text>
</comment>
<dbReference type="GO" id="GO:0000139">
    <property type="term" value="C:Golgi membrane"/>
    <property type="evidence" value="ECO:0007669"/>
    <property type="project" value="UniProtKB-SubCell"/>
</dbReference>
<name>A0AAJ6VG62_POPEU</name>
<keyword evidence="9" id="KW-0472">Membrane</keyword>
<accession>A0AAJ6VG62</accession>
<reference evidence="12" key="1">
    <citation type="submission" date="2025-08" db="UniProtKB">
        <authorList>
            <consortium name="RefSeq"/>
        </authorList>
    </citation>
    <scope>IDENTIFICATION</scope>
</reference>